<protein>
    <submittedName>
        <fullName evidence="1">Uncharacterized protein</fullName>
    </submittedName>
</protein>
<dbReference type="EMBL" id="KN837115">
    <property type="protein sequence ID" value="KIJ44840.1"/>
    <property type="molecule type" value="Genomic_DNA"/>
</dbReference>
<gene>
    <name evidence="1" type="ORF">M422DRAFT_47192</name>
</gene>
<dbReference type="Proteomes" id="UP000054279">
    <property type="component" value="Unassembled WGS sequence"/>
</dbReference>
<dbReference type="HOGENOM" id="CLU_1750853_0_0_1"/>
<proteinExistence type="predicted"/>
<organism evidence="1 2">
    <name type="scientific">Sphaerobolus stellatus (strain SS14)</name>
    <dbReference type="NCBI Taxonomy" id="990650"/>
    <lineage>
        <taxon>Eukaryota</taxon>
        <taxon>Fungi</taxon>
        <taxon>Dikarya</taxon>
        <taxon>Basidiomycota</taxon>
        <taxon>Agaricomycotina</taxon>
        <taxon>Agaricomycetes</taxon>
        <taxon>Phallomycetidae</taxon>
        <taxon>Geastrales</taxon>
        <taxon>Sphaerobolaceae</taxon>
        <taxon>Sphaerobolus</taxon>
    </lineage>
</organism>
<evidence type="ECO:0000313" key="1">
    <source>
        <dbReference type="EMBL" id="KIJ44840.1"/>
    </source>
</evidence>
<keyword evidence="2" id="KW-1185">Reference proteome</keyword>
<dbReference type="AlphaFoldDB" id="A0A0C9W0B1"/>
<sequence>MSLRLVVRTMRGKRRLVSGADVERVGANGREANSDGSHIVTEGVASISAISLALGVGDVDDAFAAFTSYFKGSDHSRHNECLPMKAVNPGFILKLRKFNDISRSESGLVENSRSRPFSLTGAVFELGAYFQVEEHGNTNGNAHMEIKGY</sequence>
<accession>A0A0C9W0B1</accession>
<reference evidence="1 2" key="1">
    <citation type="submission" date="2014-06" db="EMBL/GenBank/DDBJ databases">
        <title>Evolutionary Origins and Diversification of the Mycorrhizal Mutualists.</title>
        <authorList>
            <consortium name="DOE Joint Genome Institute"/>
            <consortium name="Mycorrhizal Genomics Consortium"/>
            <person name="Kohler A."/>
            <person name="Kuo A."/>
            <person name="Nagy L.G."/>
            <person name="Floudas D."/>
            <person name="Copeland A."/>
            <person name="Barry K.W."/>
            <person name="Cichocki N."/>
            <person name="Veneault-Fourrey C."/>
            <person name="LaButti K."/>
            <person name="Lindquist E.A."/>
            <person name="Lipzen A."/>
            <person name="Lundell T."/>
            <person name="Morin E."/>
            <person name="Murat C."/>
            <person name="Riley R."/>
            <person name="Ohm R."/>
            <person name="Sun H."/>
            <person name="Tunlid A."/>
            <person name="Henrissat B."/>
            <person name="Grigoriev I.V."/>
            <person name="Hibbett D.S."/>
            <person name="Martin F."/>
        </authorList>
    </citation>
    <scope>NUCLEOTIDE SEQUENCE [LARGE SCALE GENOMIC DNA]</scope>
    <source>
        <strain evidence="1 2">SS14</strain>
    </source>
</reference>
<evidence type="ECO:0000313" key="2">
    <source>
        <dbReference type="Proteomes" id="UP000054279"/>
    </source>
</evidence>
<name>A0A0C9W0B1_SPHS4</name>